<organism evidence="1 2">
    <name type="scientific">Cellulosimicrobium cellulans</name>
    <name type="common">Arthrobacter luteus</name>
    <dbReference type="NCBI Taxonomy" id="1710"/>
    <lineage>
        <taxon>Bacteria</taxon>
        <taxon>Bacillati</taxon>
        <taxon>Actinomycetota</taxon>
        <taxon>Actinomycetes</taxon>
        <taxon>Micrococcales</taxon>
        <taxon>Promicromonosporaceae</taxon>
        <taxon>Cellulosimicrobium</taxon>
    </lineage>
</organism>
<dbReference type="RefSeq" id="WP_087470634.1">
    <property type="nucleotide sequence ID" value="NZ_CP021383.1"/>
</dbReference>
<dbReference type="OrthoDB" id="5007551at2"/>
<dbReference type="Proteomes" id="UP000196228">
    <property type="component" value="Chromosome"/>
</dbReference>
<reference evidence="1 2" key="1">
    <citation type="submission" date="2017-05" db="EMBL/GenBank/DDBJ databases">
        <authorList>
            <person name="Song R."/>
            <person name="Chenine A.L."/>
            <person name="Ruprecht R.M."/>
        </authorList>
    </citation>
    <scope>NUCLEOTIDE SEQUENCE [LARGE SCALE GENOMIC DNA]</scope>
    <source>
        <strain evidence="1 2">PSBB019</strain>
    </source>
</reference>
<accession>A0A1Y0HTV1</accession>
<dbReference type="AlphaFoldDB" id="A0A1Y0HTV1"/>
<gene>
    <name evidence="1" type="ORF">CBR64_09060</name>
</gene>
<dbReference type="KEGG" id="cceu:CBR64_09060"/>
<name>A0A1Y0HTV1_CELCE</name>
<protein>
    <submittedName>
        <fullName evidence="1">Uncharacterized protein</fullName>
    </submittedName>
</protein>
<evidence type="ECO:0000313" key="2">
    <source>
        <dbReference type="Proteomes" id="UP000196228"/>
    </source>
</evidence>
<evidence type="ECO:0000313" key="1">
    <source>
        <dbReference type="EMBL" id="ARU51602.1"/>
    </source>
</evidence>
<sequence length="150" mass="16468">MSTTTPTPTSFGRVQDTALQLRGVLDTALPRELGTDAEPQLYTVTAVFSRRVSGPEQALLELPAVTALLADHGYPGIVLRVEDRRLLVENTNLAMLSGGLAHEIATVLRDVEETITNERTRKADELAEWRAAEVLRTASVKAEADRVRFE</sequence>
<dbReference type="EMBL" id="CP021383">
    <property type="protein sequence ID" value="ARU51602.1"/>
    <property type="molecule type" value="Genomic_DNA"/>
</dbReference>
<proteinExistence type="predicted"/>